<name>A0A2M9CS06_9BACT</name>
<dbReference type="InterPro" id="IPR019554">
    <property type="entry name" value="Soluble_ligand-bd"/>
</dbReference>
<protein>
    <submittedName>
        <fullName evidence="4">Polysaccharide export outer membrane protein</fullName>
    </submittedName>
</protein>
<dbReference type="OrthoDB" id="662756at2"/>
<dbReference type="PROSITE" id="PS51257">
    <property type="entry name" value="PROKAR_LIPOPROTEIN"/>
    <property type="match status" value="1"/>
</dbReference>
<proteinExistence type="predicted"/>
<gene>
    <name evidence="4" type="ORF">BXY57_0239</name>
</gene>
<evidence type="ECO:0000259" key="3">
    <source>
        <dbReference type="Pfam" id="PF10531"/>
    </source>
</evidence>
<accession>A0A2M9CS06</accession>
<comment type="caution">
    <text evidence="4">The sequence shown here is derived from an EMBL/GenBank/DDBJ whole genome shotgun (WGS) entry which is preliminary data.</text>
</comment>
<dbReference type="Pfam" id="PF02563">
    <property type="entry name" value="Poly_export"/>
    <property type="match status" value="1"/>
</dbReference>
<evidence type="ECO:0000259" key="2">
    <source>
        <dbReference type="Pfam" id="PF02563"/>
    </source>
</evidence>
<dbReference type="Gene3D" id="3.10.560.10">
    <property type="entry name" value="Outer membrane lipoprotein wza domain like"/>
    <property type="match status" value="1"/>
</dbReference>
<dbReference type="InterPro" id="IPR003715">
    <property type="entry name" value="Poly_export_N"/>
</dbReference>
<dbReference type="PANTHER" id="PTHR33619">
    <property type="entry name" value="POLYSACCHARIDE EXPORT PROTEIN GFCE-RELATED"/>
    <property type="match status" value="1"/>
</dbReference>
<keyword evidence="5" id="KW-1185">Reference proteome</keyword>
<feature type="domain" description="Polysaccharide export protein N-terminal" evidence="2">
    <location>
        <begin position="53"/>
        <end position="165"/>
    </location>
</feature>
<feature type="domain" description="Soluble ligand binding" evidence="3">
    <location>
        <begin position="171"/>
        <end position="216"/>
    </location>
</feature>
<evidence type="ECO:0000256" key="1">
    <source>
        <dbReference type="ARBA" id="ARBA00022729"/>
    </source>
</evidence>
<keyword evidence="1" id="KW-0732">Signal</keyword>
<dbReference type="GO" id="GO:0015159">
    <property type="term" value="F:polysaccharide transmembrane transporter activity"/>
    <property type="evidence" value="ECO:0007669"/>
    <property type="project" value="InterPro"/>
</dbReference>
<organism evidence="4 5">
    <name type="scientific">Thermoflavifilum aggregans</name>
    <dbReference type="NCBI Taxonomy" id="454188"/>
    <lineage>
        <taxon>Bacteria</taxon>
        <taxon>Pseudomonadati</taxon>
        <taxon>Bacteroidota</taxon>
        <taxon>Chitinophagia</taxon>
        <taxon>Chitinophagales</taxon>
        <taxon>Chitinophagaceae</taxon>
        <taxon>Thermoflavifilum</taxon>
    </lineage>
</organism>
<dbReference type="InterPro" id="IPR049712">
    <property type="entry name" value="Poly_export"/>
</dbReference>
<dbReference type="Pfam" id="PF10531">
    <property type="entry name" value="SLBB"/>
    <property type="match status" value="1"/>
</dbReference>
<dbReference type="Proteomes" id="UP000230000">
    <property type="component" value="Unassembled WGS sequence"/>
</dbReference>
<evidence type="ECO:0000313" key="4">
    <source>
        <dbReference type="EMBL" id="PJJ74677.1"/>
    </source>
</evidence>
<dbReference type="PANTHER" id="PTHR33619:SF3">
    <property type="entry name" value="POLYSACCHARIDE EXPORT PROTEIN GFCE-RELATED"/>
    <property type="match status" value="1"/>
</dbReference>
<dbReference type="RefSeq" id="WP_100313380.1">
    <property type="nucleotide sequence ID" value="NZ_PGFG01000001.1"/>
</dbReference>
<evidence type="ECO:0000313" key="5">
    <source>
        <dbReference type="Proteomes" id="UP000230000"/>
    </source>
</evidence>
<dbReference type="EMBL" id="PGFG01000001">
    <property type="protein sequence ID" value="PJJ74677.1"/>
    <property type="molecule type" value="Genomic_DNA"/>
</dbReference>
<sequence length="289" mass="32307">MSAYIIRIRIRWIVWIWSWLAVGCVSQRKLVQQTVYLNKGIDTALVAHYSLQEPVVQPGDLLQIQIISTSSATNELFSATYGEPFSIGQPLSTPLGEWQNLSSTQTSAAVSPATGSYQVGLQSGELALPWLGTIQAAGKTKSELEKEIQQRAKRFLKEDPIVNIRFLNYRVTFVGDVRSPGSFILPSERITLLDGLGMAGGLIPGADVQHMLLIREENGVRQFYRIDLTRGDIFTQPYYYLRQNDVIYVPPTGRALASEDQLTARRLQVFQIGVTAINILVLILQHVKF</sequence>
<reference evidence="4 5" key="1">
    <citation type="submission" date="2017-11" db="EMBL/GenBank/DDBJ databases">
        <title>Genomic Encyclopedia of Archaeal and Bacterial Type Strains, Phase II (KMG-II): From Individual Species to Whole Genera.</title>
        <authorList>
            <person name="Goeker M."/>
        </authorList>
    </citation>
    <scope>NUCLEOTIDE SEQUENCE [LARGE SCALE GENOMIC DNA]</scope>
    <source>
        <strain evidence="4 5">DSM 27268</strain>
    </source>
</reference>
<dbReference type="AlphaFoldDB" id="A0A2M9CS06"/>